<reference evidence="4 5" key="1">
    <citation type="journal article" date="2015" name="Genome Announc.">
        <title>Expanding the biotechnology potential of lactobacilli through comparative genomics of 213 strains and associated genera.</title>
        <authorList>
            <person name="Sun Z."/>
            <person name="Harris H.M."/>
            <person name="McCann A."/>
            <person name="Guo C."/>
            <person name="Argimon S."/>
            <person name="Zhang W."/>
            <person name="Yang X."/>
            <person name="Jeffery I.B."/>
            <person name="Cooney J.C."/>
            <person name="Kagawa T.F."/>
            <person name="Liu W."/>
            <person name="Song Y."/>
            <person name="Salvetti E."/>
            <person name="Wrobel A."/>
            <person name="Rasinkangas P."/>
            <person name="Parkhill J."/>
            <person name="Rea M.C."/>
            <person name="O'Sullivan O."/>
            <person name="Ritari J."/>
            <person name="Douillard F.P."/>
            <person name="Paul Ross R."/>
            <person name="Yang R."/>
            <person name="Briner A.E."/>
            <person name="Felis G.E."/>
            <person name="de Vos W.M."/>
            <person name="Barrangou R."/>
            <person name="Klaenhammer T.R."/>
            <person name="Caufield P.W."/>
            <person name="Cui Y."/>
            <person name="Zhang H."/>
            <person name="O'Toole P.W."/>
        </authorList>
    </citation>
    <scope>NUCLEOTIDE SEQUENCE [LARGE SCALE GENOMIC DNA]</scope>
    <source>
        <strain evidence="4 5">DSM 5661</strain>
    </source>
</reference>
<organism evidence="4 5">
    <name type="scientific">Lactobacillus hamsteri DSM 5661 = JCM 6256</name>
    <dbReference type="NCBI Taxonomy" id="1423754"/>
    <lineage>
        <taxon>Bacteria</taxon>
        <taxon>Bacillati</taxon>
        <taxon>Bacillota</taxon>
        <taxon>Bacilli</taxon>
        <taxon>Lactobacillales</taxon>
        <taxon>Lactobacillaceae</taxon>
        <taxon>Lactobacillus</taxon>
    </lineage>
</organism>
<gene>
    <name evidence="4" type="ORF">FC39_GL000769</name>
</gene>
<dbReference type="AlphaFoldDB" id="A0A0R1YKB1"/>
<evidence type="ECO:0000313" key="4">
    <source>
        <dbReference type="EMBL" id="KRM40297.1"/>
    </source>
</evidence>
<comment type="caution">
    <text evidence="4">The sequence shown here is derived from an EMBL/GenBank/DDBJ whole genome shotgun (WGS) entry which is preliminary data.</text>
</comment>
<dbReference type="eggNOG" id="COG1309">
    <property type="taxonomic scope" value="Bacteria"/>
</dbReference>
<dbReference type="PANTHER" id="PTHR43479">
    <property type="entry name" value="ACREF/ENVCD OPERON REPRESSOR-RELATED"/>
    <property type="match status" value="1"/>
</dbReference>
<dbReference type="InterPro" id="IPR050624">
    <property type="entry name" value="HTH-type_Tx_Regulator"/>
</dbReference>
<proteinExistence type="predicted"/>
<evidence type="ECO:0000256" key="1">
    <source>
        <dbReference type="ARBA" id="ARBA00023125"/>
    </source>
</evidence>
<dbReference type="Proteomes" id="UP000051223">
    <property type="component" value="Unassembled WGS sequence"/>
</dbReference>
<dbReference type="STRING" id="1423754.FC39_GL000769"/>
<dbReference type="GO" id="GO:0003677">
    <property type="term" value="F:DNA binding"/>
    <property type="evidence" value="ECO:0007669"/>
    <property type="project" value="UniProtKB-UniRule"/>
</dbReference>
<dbReference type="PATRIC" id="fig|1423754.3.peg.791"/>
<evidence type="ECO:0000259" key="3">
    <source>
        <dbReference type="PROSITE" id="PS50977"/>
    </source>
</evidence>
<dbReference type="PROSITE" id="PS50977">
    <property type="entry name" value="HTH_TETR_2"/>
    <property type="match status" value="1"/>
</dbReference>
<dbReference type="RefSeq" id="WP_056941450.1">
    <property type="nucleotide sequence ID" value="NZ_AZGI01000025.1"/>
</dbReference>
<feature type="domain" description="HTH tetR-type" evidence="3">
    <location>
        <begin position="6"/>
        <end position="66"/>
    </location>
</feature>
<sequence>MNKKSLHTQHKIEKALFKLLETKSYPEITISQITRLAKVSRTSFYRNYEQKDSVISEFIKRRYDRLILDIKENHLDDLSKQLIAYLSYFKENPTIMPRLLDAGFEGMLLNEQTIYLNNLLQICHPGLKLEDYAISYQSGGIFMLLVWWVKQNYQTPLEDLVAYAHKHIMI</sequence>
<keyword evidence="5" id="KW-1185">Reference proteome</keyword>
<dbReference type="InterPro" id="IPR001647">
    <property type="entry name" value="HTH_TetR"/>
</dbReference>
<keyword evidence="1 2" id="KW-0238">DNA-binding</keyword>
<dbReference type="SUPFAM" id="SSF46689">
    <property type="entry name" value="Homeodomain-like"/>
    <property type="match status" value="1"/>
</dbReference>
<evidence type="ECO:0000256" key="2">
    <source>
        <dbReference type="PROSITE-ProRule" id="PRU00335"/>
    </source>
</evidence>
<accession>A0A0R1YKB1</accession>
<dbReference type="Gene3D" id="1.10.357.10">
    <property type="entry name" value="Tetracycline Repressor, domain 2"/>
    <property type="match status" value="1"/>
</dbReference>
<evidence type="ECO:0000313" key="5">
    <source>
        <dbReference type="Proteomes" id="UP000051223"/>
    </source>
</evidence>
<dbReference type="PANTHER" id="PTHR43479:SF11">
    <property type="entry name" value="ACREF_ENVCD OPERON REPRESSOR-RELATED"/>
    <property type="match status" value="1"/>
</dbReference>
<dbReference type="EMBL" id="AZGI01000025">
    <property type="protein sequence ID" value="KRM40297.1"/>
    <property type="molecule type" value="Genomic_DNA"/>
</dbReference>
<dbReference type="InterPro" id="IPR009057">
    <property type="entry name" value="Homeodomain-like_sf"/>
</dbReference>
<name>A0A0R1YKB1_9LACO</name>
<feature type="DNA-binding region" description="H-T-H motif" evidence="2">
    <location>
        <begin position="29"/>
        <end position="48"/>
    </location>
</feature>
<protein>
    <submittedName>
        <fullName evidence="4">Transcriptional regulator</fullName>
    </submittedName>
</protein>